<evidence type="ECO:0000256" key="3">
    <source>
        <dbReference type="ARBA" id="ARBA00022475"/>
    </source>
</evidence>
<dbReference type="EMBL" id="MEYH01000020">
    <property type="protein sequence ID" value="OGD17023.1"/>
    <property type="molecule type" value="Genomic_DNA"/>
</dbReference>
<dbReference type="InterPro" id="IPR005524">
    <property type="entry name" value="DUF318"/>
</dbReference>
<evidence type="ECO:0000256" key="2">
    <source>
        <dbReference type="ARBA" id="ARBA00006386"/>
    </source>
</evidence>
<gene>
    <name evidence="8" type="ORF">A2V47_04080</name>
</gene>
<evidence type="ECO:0000256" key="7">
    <source>
        <dbReference type="SAM" id="Phobius"/>
    </source>
</evidence>
<evidence type="ECO:0000256" key="1">
    <source>
        <dbReference type="ARBA" id="ARBA00004651"/>
    </source>
</evidence>
<dbReference type="GO" id="GO:0005886">
    <property type="term" value="C:plasma membrane"/>
    <property type="evidence" value="ECO:0007669"/>
    <property type="project" value="UniProtKB-SubCell"/>
</dbReference>
<comment type="subcellular location">
    <subcellularLocation>
        <location evidence="1">Cell membrane</location>
        <topology evidence="1">Multi-pass membrane protein</topology>
    </subcellularLocation>
</comment>
<evidence type="ECO:0000256" key="6">
    <source>
        <dbReference type="ARBA" id="ARBA00023136"/>
    </source>
</evidence>
<dbReference type="Proteomes" id="UP000177701">
    <property type="component" value="Unassembled WGS sequence"/>
</dbReference>
<evidence type="ECO:0000313" key="8">
    <source>
        <dbReference type="EMBL" id="OGD17023.1"/>
    </source>
</evidence>
<feature type="transmembrane region" description="Helical" evidence="7">
    <location>
        <begin position="111"/>
        <end position="131"/>
    </location>
</feature>
<reference evidence="8 9" key="1">
    <citation type="journal article" date="2016" name="Nat. Commun.">
        <title>Thousands of microbial genomes shed light on interconnected biogeochemical processes in an aquifer system.</title>
        <authorList>
            <person name="Anantharaman K."/>
            <person name="Brown C.T."/>
            <person name="Hug L.A."/>
            <person name="Sharon I."/>
            <person name="Castelle C.J."/>
            <person name="Probst A.J."/>
            <person name="Thomas B.C."/>
            <person name="Singh A."/>
            <person name="Wilkins M.J."/>
            <person name="Karaoz U."/>
            <person name="Brodie E.L."/>
            <person name="Williams K.H."/>
            <person name="Hubbard S.S."/>
            <person name="Banfield J.F."/>
        </authorList>
    </citation>
    <scope>NUCLEOTIDE SEQUENCE [LARGE SCALE GENOMIC DNA]</scope>
</reference>
<feature type="transmembrane region" description="Helical" evidence="7">
    <location>
        <begin position="82"/>
        <end position="105"/>
    </location>
</feature>
<sequence>MKRNTKIKIAYISVYIFFLIISFMFEFNPGKVIGYNFISFLVYMLKILPCAFILIGLFEVWVKKEVIEKYLGEESGIKGYSLVILLAGTIAGGLLVAFPVTYSLYNKGAKLSIVFTYIGAAAIYRIPMTLYEASFMGVKFTAIRLLISLPLVIITSILLGEYLTKRNYKMAEDK</sequence>
<protein>
    <recommendedName>
        <fullName evidence="10">Permease</fullName>
    </recommendedName>
</protein>
<dbReference type="STRING" id="1797291.A2V47_04080"/>
<feature type="transmembrane region" description="Helical" evidence="7">
    <location>
        <begin position="7"/>
        <end position="25"/>
    </location>
</feature>
<comment type="similarity">
    <text evidence="2">Belongs to the UPF0718 family.</text>
</comment>
<evidence type="ECO:0008006" key="10">
    <source>
        <dbReference type="Google" id="ProtNLM"/>
    </source>
</evidence>
<keyword evidence="6 7" id="KW-0472">Membrane</keyword>
<dbReference type="AlphaFoldDB" id="A0A1F5AEV2"/>
<evidence type="ECO:0000256" key="4">
    <source>
        <dbReference type="ARBA" id="ARBA00022692"/>
    </source>
</evidence>
<comment type="caution">
    <text evidence="8">The sequence shown here is derived from an EMBL/GenBank/DDBJ whole genome shotgun (WGS) entry which is preliminary data.</text>
</comment>
<organism evidence="8 9">
    <name type="scientific">Candidatus Sediminicultor quintus</name>
    <dbReference type="NCBI Taxonomy" id="1797291"/>
    <lineage>
        <taxon>Bacteria</taxon>
        <taxon>Pseudomonadati</taxon>
        <taxon>Atribacterota</taxon>
        <taxon>Candidatus Phoenicimicrobiia</taxon>
        <taxon>Candidatus Pheonicimicrobiales</taxon>
        <taxon>Candidatus Phoenicimicrobiaceae</taxon>
        <taxon>Candidatus Sediminicultor</taxon>
    </lineage>
</organism>
<feature type="transmembrane region" description="Helical" evidence="7">
    <location>
        <begin position="37"/>
        <end position="62"/>
    </location>
</feature>
<dbReference type="Pfam" id="PF03773">
    <property type="entry name" value="ArsP_1"/>
    <property type="match status" value="1"/>
</dbReference>
<feature type="transmembrane region" description="Helical" evidence="7">
    <location>
        <begin position="143"/>
        <end position="164"/>
    </location>
</feature>
<evidence type="ECO:0000313" key="9">
    <source>
        <dbReference type="Proteomes" id="UP000177701"/>
    </source>
</evidence>
<keyword evidence="5 7" id="KW-1133">Transmembrane helix</keyword>
<evidence type="ECO:0000256" key="5">
    <source>
        <dbReference type="ARBA" id="ARBA00022989"/>
    </source>
</evidence>
<keyword evidence="3" id="KW-1003">Cell membrane</keyword>
<accession>A0A1F5AEV2</accession>
<keyword evidence="4 7" id="KW-0812">Transmembrane</keyword>
<name>A0A1F5AEV2_9BACT</name>
<proteinExistence type="inferred from homology"/>